<feature type="region of interest" description="Disordered" evidence="1">
    <location>
        <begin position="77"/>
        <end position="98"/>
    </location>
</feature>
<sequence length="145" mass="15861">MGANIAFAGTNQLSTLVEGVNNTCSSPIAACEKPCADGILLGNSSHVKFKDPPSQQHVLSLVETDLCKPNVDTSIIDTNVKEQDSASTSPEDSDDEVDEVLEMESGGFLDDMEDYYDGYDDQVLLPDKLQAICDQFDIRLNTRRR</sequence>
<dbReference type="EMBL" id="PKPP01000997">
    <property type="protein sequence ID" value="PWA86624.1"/>
    <property type="molecule type" value="Genomic_DNA"/>
</dbReference>
<dbReference type="Proteomes" id="UP000245207">
    <property type="component" value="Unassembled WGS sequence"/>
</dbReference>
<evidence type="ECO:0000313" key="2">
    <source>
        <dbReference type="EMBL" id="PWA86624.1"/>
    </source>
</evidence>
<accession>A0A2U1PLI0</accession>
<proteinExistence type="predicted"/>
<gene>
    <name evidence="2" type="ORF">CTI12_AA094400</name>
</gene>
<reference evidence="2 3" key="1">
    <citation type="journal article" date="2018" name="Mol. Plant">
        <title>The genome of Artemisia annua provides insight into the evolution of Asteraceae family and artemisinin biosynthesis.</title>
        <authorList>
            <person name="Shen Q."/>
            <person name="Zhang L."/>
            <person name="Liao Z."/>
            <person name="Wang S."/>
            <person name="Yan T."/>
            <person name="Shi P."/>
            <person name="Liu M."/>
            <person name="Fu X."/>
            <person name="Pan Q."/>
            <person name="Wang Y."/>
            <person name="Lv Z."/>
            <person name="Lu X."/>
            <person name="Zhang F."/>
            <person name="Jiang W."/>
            <person name="Ma Y."/>
            <person name="Chen M."/>
            <person name="Hao X."/>
            <person name="Li L."/>
            <person name="Tang Y."/>
            <person name="Lv G."/>
            <person name="Zhou Y."/>
            <person name="Sun X."/>
            <person name="Brodelius P.E."/>
            <person name="Rose J.K.C."/>
            <person name="Tang K."/>
        </authorList>
    </citation>
    <scope>NUCLEOTIDE SEQUENCE [LARGE SCALE GENOMIC DNA]</scope>
    <source>
        <strain evidence="3">cv. Huhao1</strain>
        <tissue evidence="2">Leaf</tissue>
    </source>
</reference>
<dbReference type="AlphaFoldDB" id="A0A2U1PLI0"/>
<evidence type="ECO:0000256" key="1">
    <source>
        <dbReference type="SAM" id="MobiDB-lite"/>
    </source>
</evidence>
<name>A0A2U1PLI0_ARTAN</name>
<keyword evidence="3" id="KW-1185">Reference proteome</keyword>
<organism evidence="2 3">
    <name type="scientific">Artemisia annua</name>
    <name type="common">Sweet wormwood</name>
    <dbReference type="NCBI Taxonomy" id="35608"/>
    <lineage>
        <taxon>Eukaryota</taxon>
        <taxon>Viridiplantae</taxon>
        <taxon>Streptophyta</taxon>
        <taxon>Embryophyta</taxon>
        <taxon>Tracheophyta</taxon>
        <taxon>Spermatophyta</taxon>
        <taxon>Magnoliopsida</taxon>
        <taxon>eudicotyledons</taxon>
        <taxon>Gunneridae</taxon>
        <taxon>Pentapetalae</taxon>
        <taxon>asterids</taxon>
        <taxon>campanulids</taxon>
        <taxon>Asterales</taxon>
        <taxon>Asteraceae</taxon>
        <taxon>Asteroideae</taxon>
        <taxon>Anthemideae</taxon>
        <taxon>Artemisiinae</taxon>
        <taxon>Artemisia</taxon>
    </lineage>
</organism>
<comment type="caution">
    <text evidence="2">The sequence shown here is derived from an EMBL/GenBank/DDBJ whole genome shotgun (WGS) entry which is preliminary data.</text>
</comment>
<protein>
    <submittedName>
        <fullName evidence="2">Uncharacterized protein</fullName>
    </submittedName>
</protein>
<evidence type="ECO:0000313" key="3">
    <source>
        <dbReference type="Proteomes" id="UP000245207"/>
    </source>
</evidence>